<evidence type="ECO:0000313" key="2">
    <source>
        <dbReference type="Proteomes" id="UP001548189"/>
    </source>
</evidence>
<name>A0ABV2BSA1_9GAMM</name>
<dbReference type="EMBL" id="JBEVCJ010000004">
    <property type="protein sequence ID" value="MET1254452.1"/>
    <property type="molecule type" value="Genomic_DNA"/>
</dbReference>
<reference evidence="1 2" key="1">
    <citation type="submission" date="2024-06" db="EMBL/GenBank/DDBJ databases">
        <authorList>
            <person name="Li F."/>
        </authorList>
    </citation>
    <scope>NUCLEOTIDE SEQUENCE [LARGE SCALE GENOMIC DNA]</scope>
    <source>
        <strain evidence="1 2">GXAS 311</strain>
    </source>
</reference>
<sequence length="316" mass="35088">MYKFGTILLFLFLLGACTSKTERLQEQIQKEVGAVESQLERLSKGLNNQTVLNAGILNQYATQLGQSNSEYAPLAKLLGENAKTSGPMYQSLVERLNTVKLYSGESVEQLEKNLQELELLNEAANPAMFSDALSDPINVLADASNGKLPRVQSISREQEASSNRQSNLGNGAQLIGNPQYGQWVTGSNGMSFWEWYGAYALISDLMGGRRYNYSTWGSNRPYSYYHDYGRNRYTKPSVFNKQNQIEARTQKTFSQQGKRFSSPYAKKRTGAVGLSKASQSRPSSGSFRKASTFRRSASSSGRRAQSRTSRGPSRGK</sequence>
<organism evidence="1 2">
    <name type="scientific">Aliikangiella maris</name>
    <dbReference type="NCBI Taxonomy" id="3162458"/>
    <lineage>
        <taxon>Bacteria</taxon>
        <taxon>Pseudomonadati</taxon>
        <taxon>Pseudomonadota</taxon>
        <taxon>Gammaproteobacteria</taxon>
        <taxon>Oceanospirillales</taxon>
        <taxon>Pleioneaceae</taxon>
        <taxon>Aliikangiella</taxon>
    </lineage>
</organism>
<gene>
    <name evidence="1" type="ORF">ABVT43_04875</name>
</gene>
<keyword evidence="2" id="KW-1185">Reference proteome</keyword>
<dbReference type="PROSITE" id="PS51257">
    <property type="entry name" value="PROKAR_LIPOPROTEIN"/>
    <property type="match status" value="1"/>
</dbReference>
<accession>A0ABV2BSA1</accession>
<comment type="caution">
    <text evidence="1">The sequence shown here is derived from an EMBL/GenBank/DDBJ whole genome shotgun (WGS) entry which is preliminary data.</text>
</comment>
<dbReference type="Proteomes" id="UP001548189">
    <property type="component" value="Unassembled WGS sequence"/>
</dbReference>
<evidence type="ECO:0000313" key="1">
    <source>
        <dbReference type="EMBL" id="MET1254452.1"/>
    </source>
</evidence>
<proteinExistence type="predicted"/>
<protein>
    <submittedName>
        <fullName evidence="1">Uncharacterized protein</fullName>
    </submittedName>
</protein>